<dbReference type="PROSITE" id="PS01125">
    <property type="entry name" value="ROK"/>
    <property type="match status" value="1"/>
</dbReference>
<dbReference type="InterPro" id="IPR036388">
    <property type="entry name" value="WH-like_DNA-bd_sf"/>
</dbReference>
<dbReference type="Proteomes" id="UP000006804">
    <property type="component" value="Chromosome"/>
</dbReference>
<keyword evidence="3" id="KW-1185">Reference proteome</keyword>
<dbReference type="HOGENOM" id="CLU_036604_13_1_0"/>
<sequence>MKHNHISMKAGNKRNLIELLITTGPKTRANLARESGLAPSAVTRLIRELMEDGIVSVIQFEEKNEPGRKGEVLSLSEKPVAAVFDIGVTKTSLGIAFLNGKIDVVSHFKTPRSVEEFFNFALEKVNTMRNVYNFDIVSFSVPGIVNCETKEIILAPNLEWYNVKITELFSGDFEILADNEANLSMMAEARYATDLLNVENAVFVIVREGVGTGVMIDGKVVRGNNFSAGEFGHMIVSIDSQQLCHCGNKGCWELFASIRWANQRYGLLNGNNHIDKFEELLSLTKQGDEKAKSVLMEHAYNVAIGIVNIVNGVNPEVVIIGGSLSSAPDWYFSKVEEIVKERALKMAVKDLKIRPTIFTEPSSNLVGAAVYAIERYLDKVVSYSVS</sequence>
<dbReference type="SUPFAM" id="SSF46785">
    <property type="entry name" value="Winged helix' DNA-binding domain"/>
    <property type="match status" value="1"/>
</dbReference>
<proteinExistence type="inferred from homology"/>
<dbReference type="eggNOG" id="COG1940">
    <property type="taxonomic scope" value="Bacteria"/>
</dbReference>
<reference evidence="2 3" key="1">
    <citation type="submission" date="2010-11" db="EMBL/GenBank/DDBJ databases">
        <title>The complete genome of Thermotoga thermarum DSM 5069.</title>
        <authorList>
            <consortium name="US DOE Joint Genome Institute (JGI-PGF)"/>
            <person name="Lucas S."/>
            <person name="Copeland A."/>
            <person name="Lapidus A."/>
            <person name="Bruce D."/>
            <person name="Goodwin L."/>
            <person name="Pitluck S."/>
            <person name="Kyrpides N."/>
            <person name="Mavromatis K."/>
            <person name="Ivanova N."/>
            <person name="Zeytun A."/>
            <person name="Brettin T."/>
            <person name="Detter J.C."/>
            <person name="Tapia R."/>
            <person name="Han C."/>
            <person name="Land M."/>
            <person name="Hauser L."/>
            <person name="Markowitz V."/>
            <person name="Cheng J.-F."/>
            <person name="Hugenholtz P."/>
            <person name="Woyke T."/>
            <person name="Wu D."/>
            <person name="Spring S."/>
            <person name="Schroeder M."/>
            <person name="Brambilla E."/>
            <person name="Klenk H.-P."/>
            <person name="Eisen J.A."/>
        </authorList>
    </citation>
    <scope>NUCLEOTIDE SEQUENCE [LARGE SCALE GENOMIC DNA]</scope>
    <source>
        <strain evidence="2 3">DSM 5069</strain>
    </source>
</reference>
<accession>F7YUQ6</accession>
<dbReference type="KEGG" id="tta:Theth_0137"/>
<dbReference type="EMBL" id="CP002351">
    <property type="protein sequence ID" value="AEH50241.1"/>
    <property type="molecule type" value="Genomic_DNA"/>
</dbReference>
<protein>
    <submittedName>
        <fullName evidence="2">ROK family protein</fullName>
    </submittedName>
</protein>
<dbReference type="PANTHER" id="PTHR18964:SF110">
    <property type="entry name" value="TRANSCRIPTIONAL REGULATOR, XYLR-RELATED"/>
    <property type="match status" value="1"/>
</dbReference>
<dbReference type="AlphaFoldDB" id="F7YUQ6"/>
<evidence type="ECO:0000313" key="2">
    <source>
        <dbReference type="EMBL" id="AEH50241.1"/>
    </source>
</evidence>
<dbReference type="Pfam" id="PF13412">
    <property type="entry name" value="HTH_24"/>
    <property type="match status" value="1"/>
</dbReference>
<dbReference type="InterPro" id="IPR043129">
    <property type="entry name" value="ATPase_NBD"/>
</dbReference>
<comment type="similarity">
    <text evidence="1">Belongs to the ROK (NagC/XylR) family.</text>
</comment>
<dbReference type="SUPFAM" id="SSF53067">
    <property type="entry name" value="Actin-like ATPase domain"/>
    <property type="match status" value="1"/>
</dbReference>
<dbReference type="Gene3D" id="3.30.420.40">
    <property type="match status" value="2"/>
</dbReference>
<dbReference type="Gene3D" id="1.10.10.10">
    <property type="entry name" value="Winged helix-like DNA-binding domain superfamily/Winged helix DNA-binding domain"/>
    <property type="match status" value="1"/>
</dbReference>
<dbReference type="PANTHER" id="PTHR18964">
    <property type="entry name" value="ROK (REPRESSOR, ORF, KINASE) FAMILY"/>
    <property type="match status" value="1"/>
</dbReference>
<dbReference type="RefSeq" id="WP_013931465.1">
    <property type="nucleotide sequence ID" value="NC_015707.1"/>
</dbReference>
<organism evidence="2 3">
    <name type="scientific">Pseudothermotoga thermarum DSM 5069</name>
    <dbReference type="NCBI Taxonomy" id="688269"/>
    <lineage>
        <taxon>Bacteria</taxon>
        <taxon>Thermotogati</taxon>
        <taxon>Thermotogota</taxon>
        <taxon>Thermotogae</taxon>
        <taxon>Thermotogales</taxon>
        <taxon>Thermotogaceae</taxon>
        <taxon>Pseudothermotoga</taxon>
    </lineage>
</organism>
<dbReference type="STRING" id="688269.Theth_0137"/>
<dbReference type="InterPro" id="IPR000600">
    <property type="entry name" value="ROK"/>
</dbReference>
<dbReference type="Pfam" id="PF00480">
    <property type="entry name" value="ROK"/>
    <property type="match status" value="1"/>
</dbReference>
<dbReference type="InterPro" id="IPR049874">
    <property type="entry name" value="ROK_cs"/>
</dbReference>
<evidence type="ECO:0000313" key="3">
    <source>
        <dbReference type="Proteomes" id="UP000006804"/>
    </source>
</evidence>
<dbReference type="PATRIC" id="fig|688269.3.peg.139"/>
<dbReference type="InterPro" id="IPR036390">
    <property type="entry name" value="WH_DNA-bd_sf"/>
</dbReference>
<evidence type="ECO:0000256" key="1">
    <source>
        <dbReference type="ARBA" id="ARBA00006479"/>
    </source>
</evidence>
<dbReference type="OrthoDB" id="9796533at2"/>
<name>F7YUQ6_9THEM</name>
<gene>
    <name evidence="2" type="ORF">Theth_0137</name>
</gene>